<dbReference type="PANTHER" id="PTHR46796">
    <property type="entry name" value="HTH-TYPE TRANSCRIPTIONAL ACTIVATOR RHAS-RELATED"/>
    <property type="match status" value="1"/>
</dbReference>
<gene>
    <name evidence="5" type="ORF">HMPREF9695_00206</name>
</gene>
<dbReference type="PATRIC" id="fig|883078.3.peg.211"/>
<evidence type="ECO:0000256" key="2">
    <source>
        <dbReference type="ARBA" id="ARBA00023125"/>
    </source>
</evidence>
<dbReference type="EMBL" id="AGWX01000001">
    <property type="protein sequence ID" value="EKS41114.1"/>
    <property type="molecule type" value="Genomic_DNA"/>
</dbReference>
<dbReference type="PROSITE" id="PS01124">
    <property type="entry name" value="HTH_ARAC_FAMILY_2"/>
    <property type="match status" value="1"/>
</dbReference>
<dbReference type="Gene3D" id="1.10.10.60">
    <property type="entry name" value="Homeodomain-like"/>
    <property type="match status" value="2"/>
</dbReference>
<evidence type="ECO:0000313" key="5">
    <source>
        <dbReference type="EMBL" id="EKS41114.1"/>
    </source>
</evidence>
<dbReference type="InterPro" id="IPR018060">
    <property type="entry name" value="HTH_AraC"/>
</dbReference>
<dbReference type="PANTHER" id="PTHR46796:SF2">
    <property type="entry name" value="TRANSCRIPTIONAL REGULATORY PROTEIN"/>
    <property type="match status" value="1"/>
</dbReference>
<dbReference type="GO" id="GO:0003700">
    <property type="term" value="F:DNA-binding transcription factor activity"/>
    <property type="evidence" value="ECO:0007669"/>
    <property type="project" value="InterPro"/>
</dbReference>
<dbReference type="HOGENOM" id="CLU_992580_0_0_5"/>
<dbReference type="eggNOG" id="COG2207">
    <property type="taxonomic scope" value="Bacteria"/>
</dbReference>
<organism evidence="5 6">
    <name type="scientific">Afipia broomeae ATCC 49717</name>
    <dbReference type="NCBI Taxonomy" id="883078"/>
    <lineage>
        <taxon>Bacteria</taxon>
        <taxon>Pseudomonadati</taxon>
        <taxon>Pseudomonadota</taxon>
        <taxon>Alphaproteobacteria</taxon>
        <taxon>Hyphomicrobiales</taxon>
        <taxon>Nitrobacteraceae</taxon>
        <taxon>Afipia</taxon>
    </lineage>
</organism>
<dbReference type="AlphaFoldDB" id="K8PJZ0"/>
<evidence type="ECO:0000259" key="4">
    <source>
        <dbReference type="PROSITE" id="PS01124"/>
    </source>
</evidence>
<dbReference type="Pfam" id="PF12833">
    <property type="entry name" value="HTH_18"/>
    <property type="match status" value="1"/>
</dbReference>
<keyword evidence="6" id="KW-1185">Reference proteome</keyword>
<reference evidence="5 6" key="1">
    <citation type="submission" date="2012-04" db="EMBL/GenBank/DDBJ databases">
        <title>The Genome Sequence of Afipia broomeae ATCC 49717.</title>
        <authorList>
            <consortium name="The Broad Institute Genome Sequencing Platform"/>
            <person name="Earl A."/>
            <person name="Ward D."/>
            <person name="Feldgarden M."/>
            <person name="Gevers D."/>
            <person name="Huys G."/>
            <person name="Walker B."/>
            <person name="Young S.K."/>
            <person name="Zeng Q."/>
            <person name="Gargeya S."/>
            <person name="Fitzgerald M."/>
            <person name="Haas B."/>
            <person name="Abouelleil A."/>
            <person name="Alvarado L."/>
            <person name="Arachchi H.M."/>
            <person name="Berlin A."/>
            <person name="Chapman S.B."/>
            <person name="Goldberg J."/>
            <person name="Griggs A."/>
            <person name="Gujja S."/>
            <person name="Hansen M."/>
            <person name="Howarth C."/>
            <person name="Imamovic A."/>
            <person name="Larimer J."/>
            <person name="McCowen C."/>
            <person name="Montmayeur A."/>
            <person name="Murphy C."/>
            <person name="Neiman D."/>
            <person name="Pearson M."/>
            <person name="Priest M."/>
            <person name="Roberts A."/>
            <person name="Saif S."/>
            <person name="Shea T."/>
            <person name="Sisk P."/>
            <person name="Sykes S."/>
            <person name="Wortman J."/>
            <person name="Nusbaum C."/>
            <person name="Birren B."/>
        </authorList>
    </citation>
    <scope>NUCLEOTIDE SEQUENCE [LARGE SCALE GENOMIC DNA]</scope>
    <source>
        <strain evidence="5 6">ATCC 49717</strain>
    </source>
</reference>
<comment type="caution">
    <text evidence="5">The sequence shown here is derived from an EMBL/GenBank/DDBJ whole genome shotgun (WGS) entry which is preliminary data.</text>
</comment>
<evidence type="ECO:0000256" key="1">
    <source>
        <dbReference type="ARBA" id="ARBA00023015"/>
    </source>
</evidence>
<sequence length="262" mass="29737">MDTSLVAHAHPHCHLIFKASGPDQDFIVEGRVFPLRYDTAVAVNTWQRHEYLHRAKPERTVFLALYIEPDWLAEADGSFANCTRPGFFAQSAISITCEIMRLRAKLVRLLQTELHIDARQLEKLILDLTLEVVHGFSDWRAQSFGRGERHVARDFRILKALRQIHENTGEKRPDLDGIATGAGLSRPHFNYLFRNCTGVSPRLYANAWRVEAAVGKLRKESSDIGVISGDLGFTAQGNFTRFFQQHTGASPHQFRRVMAELS</sequence>
<proteinExistence type="predicted"/>
<keyword evidence="2" id="KW-0238">DNA-binding</keyword>
<protein>
    <recommendedName>
        <fullName evidence="4">HTH araC/xylS-type domain-containing protein</fullName>
    </recommendedName>
</protein>
<feature type="domain" description="HTH araC/xylS-type" evidence="4">
    <location>
        <begin position="158"/>
        <end position="257"/>
    </location>
</feature>
<dbReference type="Proteomes" id="UP000001096">
    <property type="component" value="Unassembled WGS sequence"/>
</dbReference>
<accession>K8PJZ0</accession>
<dbReference type="SMART" id="SM00342">
    <property type="entry name" value="HTH_ARAC"/>
    <property type="match status" value="1"/>
</dbReference>
<dbReference type="InterPro" id="IPR050204">
    <property type="entry name" value="AraC_XylS_family_regulators"/>
</dbReference>
<evidence type="ECO:0000313" key="6">
    <source>
        <dbReference type="Proteomes" id="UP000001096"/>
    </source>
</evidence>
<keyword evidence="1" id="KW-0805">Transcription regulation</keyword>
<keyword evidence="3" id="KW-0804">Transcription</keyword>
<evidence type="ECO:0000256" key="3">
    <source>
        <dbReference type="ARBA" id="ARBA00023163"/>
    </source>
</evidence>
<dbReference type="SUPFAM" id="SSF51215">
    <property type="entry name" value="Regulatory protein AraC"/>
    <property type="match status" value="1"/>
</dbReference>
<dbReference type="InterPro" id="IPR009057">
    <property type="entry name" value="Homeodomain-like_sf"/>
</dbReference>
<dbReference type="GO" id="GO:0043565">
    <property type="term" value="F:sequence-specific DNA binding"/>
    <property type="evidence" value="ECO:0007669"/>
    <property type="project" value="InterPro"/>
</dbReference>
<name>K8PJZ0_9BRAD</name>
<dbReference type="InterPro" id="IPR037923">
    <property type="entry name" value="HTH-like"/>
</dbReference>
<dbReference type="SUPFAM" id="SSF46689">
    <property type="entry name" value="Homeodomain-like"/>
    <property type="match status" value="2"/>
</dbReference>